<dbReference type="InterPro" id="IPR029030">
    <property type="entry name" value="Caspase-like_dom_sf"/>
</dbReference>
<dbReference type="PANTHER" id="PTHR22576:SF37">
    <property type="entry name" value="MUCOSA-ASSOCIATED LYMPHOID TISSUE LYMPHOMA TRANSLOCATION PROTEIN 1"/>
    <property type="match status" value="1"/>
</dbReference>
<dbReference type="Gene3D" id="1.25.40.10">
    <property type="entry name" value="Tetratricopeptide repeat domain"/>
    <property type="match status" value="1"/>
</dbReference>
<dbReference type="GO" id="GO:0004197">
    <property type="term" value="F:cysteine-type endopeptidase activity"/>
    <property type="evidence" value="ECO:0007669"/>
    <property type="project" value="InterPro"/>
</dbReference>
<dbReference type="InterPro" id="IPR001309">
    <property type="entry name" value="Pept_C14_p20"/>
</dbReference>
<dbReference type="Pfam" id="PF08238">
    <property type="entry name" value="Sel1"/>
    <property type="match status" value="2"/>
</dbReference>
<evidence type="ECO:0000259" key="2">
    <source>
        <dbReference type="PROSITE" id="PS50208"/>
    </source>
</evidence>
<dbReference type="KEGG" id="bvi:Bcep1808_2031"/>
<dbReference type="SUPFAM" id="SSF52129">
    <property type="entry name" value="Caspase-like"/>
    <property type="match status" value="1"/>
</dbReference>
<dbReference type="InterPro" id="IPR052039">
    <property type="entry name" value="Caspase-related_regulators"/>
</dbReference>
<dbReference type="Proteomes" id="UP000002287">
    <property type="component" value="Chromosome 1"/>
</dbReference>
<evidence type="ECO:0000313" key="3">
    <source>
        <dbReference type="EMBL" id="ABO55033.1"/>
    </source>
</evidence>
<feature type="region of interest" description="Disordered" evidence="1">
    <location>
        <begin position="286"/>
        <end position="319"/>
    </location>
</feature>
<name>A4JFI0_BURVG</name>
<sequence>MPFASIHRELRDGVRATRVLTVALATGLVSLALAPASTSAATNMAADDARRVALVIANEDYAGADRLQTPVADAKLIGSELASLGYSVDLEINRTRPQMTADLARFSKAAAGARVALIYYAGHGFEVAGQNYLIPAGVSGVRALDQDAARSLGVPLRYVLMRASEGNPQTLVALVDACRTTPARGSDASRGFAAERAATGQFVAFSATAGGEALDSMRSLGRPVDHSPFAYFLAQRLPDAQASVVDVMQQVQADVAKATGGAQRPWFTSGLVGWLSLATPPQKAIAGATPQWSGPMRSVSWPTSSVGAGSGGTGSTSRPTALAGFGQRLLSMESDPPTPRRWMDEEILVDHAAITLDAASAAALRLWSDSGDTRATTALGLAHERGAPNAGIERDAAKAAALYGQAAKSGDGLAALWLGQLLARGDGVPKDLVRARALLRQAADASVMGAGSSLDALDRAGALPPRYQDVSRDANLGIAATLRPDQLGD</sequence>
<dbReference type="InterPro" id="IPR006597">
    <property type="entry name" value="Sel1-like"/>
</dbReference>
<dbReference type="eggNOG" id="COG4249">
    <property type="taxonomic scope" value="Bacteria"/>
</dbReference>
<evidence type="ECO:0000313" key="4">
    <source>
        <dbReference type="Proteomes" id="UP000002287"/>
    </source>
</evidence>
<dbReference type="InterPro" id="IPR011600">
    <property type="entry name" value="Pept_C14_caspase"/>
</dbReference>
<dbReference type="SUPFAM" id="SSF81901">
    <property type="entry name" value="HCP-like"/>
    <property type="match status" value="1"/>
</dbReference>
<dbReference type="SMART" id="SM00671">
    <property type="entry name" value="SEL1"/>
    <property type="match status" value="2"/>
</dbReference>
<dbReference type="PROSITE" id="PS50208">
    <property type="entry name" value="CASPASE_P20"/>
    <property type="match status" value="1"/>
</dbReference>
<dbReference type="Pfam" id="PF00656">
    <property type="entry name" value="Peptidase_C14"/>
    <property type="match status" value="1"/>
</dbReference>
<accession>A4JFI0</accession>
<dbReference type="HOGENOM" id="CLU_035484_0_0_4"/>
<evidence type="ECO:0000256" key="1">
    <source>
        <dbReference type="SAM" id="MobiDB-lite"/>
    </source>
</evidence>
<dbReference type="Gene3D" id="3.40.50.1460">
    <property type="match status" value="1"/>
</dbReference>
<dbReference type="PANTHER" id="PTHR22576">
    <property type="entry name" value="MUCOSA ASSOCIATED LYMPHOID TISSUE LYMPHOMA TRANSLOCATION PROTEIN 1/PARACASPASE"/>
    <property type="match status" value="1"/>
</dbReference>
<proteinExistence type="predicted"/>
<protein>
    <submittedName>
        <fullName evidence="3">Peptidase C14, caspase catalytic subunit p20</fullName>
    </submittedName>
</protein>
<reference evidence="4" key="1">
    <citation type="submission" date="2007-03" db="EMBL/GenBank/DDBJ databases">
        <title>Complete sequence of chromosome 1 of Burkholderia vietnamiensis G4.</title>
        <authorList>
            <consortium name="US DOE Joint Genome Institute"/>
            <person name="Copeland A."/>
            <person name="Lucas S."/>
            <person name="Lapidus A."/>
            <person name="Barry K."/>
            <person name="Detter J.C."/>
            <person name="Glavina del Rio T."/>
            <person name="Hammon N."/>
            <person name="Israni S."/>
            <person name="Dalin E."/>
            <person name="Tice H."/>
            <person name="Pitluck S."/>
            <person name="Chain P."/>
            <person name="Malfatti S."/>
            <person name="Shin M."/>
            <person name="Vergez L."/>
            <person name="Schmutz J."/>
            <person name="Larimer F."/>
            <person name="Land M."/>
            <person name="Hauser L."/>
            <person name="Kyrpides N."/>
            <person name="Tiedje J."/>
            <person name="Richardson P."/>
        </authorList>
    </citation>
    <scope>NUCLEOTIDE SEQUENCE [LARGE SCALE GENOMIC DNA]</scope>
    <source>
        <strain evidence="4">G4 / LMG 22486</strain>
    </source>
</reference>
<dbReference type="GO" id="GO:0006508">
    <property type="term" value="P:proteolysis"/>
    <property type="evidence" value="ECO:0007669"/>
    <property type="project" value="InterPro"/>
</dbReference>
<feature type="domain" description="Caspase family p20" evidence="2">
    <location>
        <begin position="49"/>
        <end position="126"/>
    </location>
</feature>
<dbReference type="InterPro" id="IPR011990">
    <property type="entry name" value="TPR-like_helical_dom_sf"/>
</dbReference>
<dbReference type="AlphaFoldDB" id="A4JFI0"/>
<dbReference type="EMBL" id="CP000614">
    <property type="protein sequence ID" value="ABO55033.1"/>
    <property type="molecule type" value="Genomic_DNA"/>
</dbReference>
<gene>
    <name evidence="3" type="ordered locus">Bcep1808_2031</name>
</gene>
<organism evidence="3 4">
    <name type="scientific">Burkholderia vietnamiensis (strain G4 / LMG 22486)</name>
    <name type="common">Burkholderia cepacia (strain R1808)</name>
    <dbReference type="NCBI Taxonomy" id="269482"/>
    <lineage>
        <taxon>Bacteria</taxon>
        <taxon>Pseudomonadati</taxon>
        <taxon>Pseudomonadota</taxon>
        <taxon>Betaproteobacteria</taxon>
        <taxon>Burkholderiales</taxon>
        <taxon>Burkholderiaceae</taxon>
        <taxon>Burkholderia</taxon>
        <taxon>Burkholderia cepacia complex</taxon>
    </lineage>
</organism>